<dbReference type="AlphaFoldDB" id="A0A5B7DEC3"/>
<accession>A0A5B7DEC3</accession>
<gene>
    <name evidence="1" type="ORF">E2C01_012560</name>
</gene>
<keyword evidence="2" id="KW-1185">Reference proteome</keyword>
<organism evidence="1 2">
    <name type="scientific">Portunus trituberculatus</name>
    <name type="common">Swimming crab</name>
    <name type="synonym">Neptunus trituberculatus</name>
    <dbReference type="NCBI Taxonomy" id="210409"/>
    <lineage>
        <taxon>Eukaryota</taxon>
        <taxon>Metazoa</taxon>
        <taxon>Ecdysozoa</taxon>
        <taxon>Arthropoda</taxon>
        <taxon>Crustacea</taxon>
        <taxon>Multicrustacea</taxon>
        <taxon>Malacostraca</taxon>
        <taxon>Eumalacostraca</taxon>
        <taxon>Eucarida</taxon>
        <taxon>Decapoda</taxon>
        <taxon>Pleocyemata</taxon>
        <taxon>Brachyura</taxon>
        <taxon>Eubrachyura</taxon>
        <taxon>Portunoidea</taxon>
        <taxon>Portunidae</taxon>
        <taxon>Portuninae</taxon>
        <taxon>Portunus</taxon>
    </lineage>
</organism>
<name>A0A5B7DEC3_PORTR</name>
<dbReference type="Proteomes" id="UP000324222">
    <property type="component" value="Unassembled WGS sequence"/>
</dbReference>
<comment type="caution">
    <text evidence="1">The sequence shown here is derived from an EMBL/GenBank/DDBJ whole genome shotgun (WGS) entry which is preliminary data.</text>
</comment>
<sequence>MTSNGSHRVCDILSITVTPSSEHSFRTALSRLFQIASQSWKDNLFATYESGCTTYQYRTKLDADSPPLPAQMRGGTWGLYENSKWYMLKKSFGTTDLEPWGFHYPCGLPVCGCPHTMSTQETLAPSEEAQPTLGPRAGFEPVRLETPQTPKHAWFHCTTAVPFSQFMYDHSGNGLPDGK</sequence>
<proteinExistence type="predicted"/>
<dbReference type="EMBL" id="VSRR010000788">
    <property type="protein sequence ID" value="MPC19638.1"/>
    <property type="molecule type" value="Genomic_DNA"/>
</dbReference>
<evidence type="ECO:0000313" key="2">
    <source>
        <dbReference type="Proteomes" id="UP000324222"/>
    </source>
</evidence>
<evidence type="ECO:0000313" key="1">
    <source>
        <dbReference type="EMBL" id="MPC19638.1"/>
    </source>
</evidence>
<protein>
    <submittedName>
        <fullName evidence="1">Uncharacterized protein</fullName>
    </submittedName>
</protein>
<reference evidence="1 2" key="1">
    <citation type="submission" date="2019-05" db="EMBL/GenBank/DDBJ databases">
        <title>Another draft genome of Portunus trituberculatus and its Hox gene families provides insights of decapod evolution.</title>
        <authorList>
            <person name="Jeong J.-H."/>
            <person name="Song I."/>
            <person name="Kim S."/>
            <person name="Choi T."/>
            <person name="Kim D."/>
            <person name="Ryu S."/>
            <person name="Kim W."/>
        </authorList>
    </citation>
    <scope>NUCLEOTIDE SEQUENCE [LARGE SCALE GENOMIC DNA]</scope>
    <source>
        <tissue evidence="1">Muscle</tissue>
    </source>
</reference>